<sequence length="84" mass="9526">MCATQELHATFVTPNKLKPQLHFPSLSFLISLLPLHYALLHCYPHCNPPISLSPTTKPPSSNHDITSFALHHDSIRLSFYTYII</sequence>
<dbReference type="EMBL" id="CM009303">
    <property type="protein sequence ID" value="KAI9382644.1"/>
    <property type="molecule type" value="Genomic_DNA"/>
</dbReference>
<reference evidence="1 2" key="1">
    <citation type="journal article" date="2006" name="Science">
        <title>The genome of black cottonwood, Populus trichocarpa (Torr. &amp; Gray).</title>
        <authorList>
            <person name="Tuskan G.A."/>
            <person name="Difazio S."/>
            <person name="Jansson S."/>
            <person name="Bohlmann J."/>
            <person name="Grigoriev I."/>
            <person name="Hellsten U."/>
            <person name="Putnam N."/>
            <person name="Ralph S."/>
            <person name="Rombauts S."/>
            <person name="Salamov A."/>
            <person name="Schein J."/>
            <person name="Sterck L."/>
            <person name="Aerts A."/>
            <person name="Bhalerao R.R."/>
            <person name="Bhalerao R.P."/>
            <person name="Blaudez D."/>
            <person name="Boerjan W."/>
            <person name="Brun A."/>
            <person name="Brunner A."/>
            <person name="Busov V."/>
            <person name="Campbell M."/>
            <person name="Carlson J."/>
            <person name="Chalot M."/>
            <person name="Chapman J."/>
            <person name="Chen G.L."/>
            <person name="Cooper D."/>
            <person name="Coutinho P.M."/>
            <person name="Couturier J."/>
            <person name="Covert S."/>
            <person name="Cronk Q."/>
            <person name="Cunningham R."/>
            <person name="Davis J."/>
            <person name="Degroeve S."/>
            <person name="Dejardin A."/>
            <person name="Depamphilis C."/>
            <person name="Detter J."/>
            <person name="Dirks B."/>
            <person name="Dubchak I."/>
            <person name="Duplessis S."/>
            <person name="Ehlting J."/>
            <person name="Ellis B."/>
            <person name="Gendler K."/>
            <person name="Goodstein D."/>
            <person name="Gribskov M."/>
            <person name="Grimwood J."/>
            <person name="Groover A."/>
            <person name="Gunter L."/>
            <person name="Hamberger B."/>
            <person name="Heinze B."/>
            <person name="Helariutta Y."/>
            <person name="Henrissat B."/>
            <person name="Holligan D."/>
            <person name="Holt R."/>
            <person name="Huang W."/>
            <person name="Islam-Faridi N."/>
            <person name="Jones S."/>
            <person name="Jones-Rhoades M."/>
            <person name="Jorgensen R."/>
            <person name="Joshi C."/>
            <person name="Kangasjarvi J."/>
            <person name="Karlsson J."/>
            <person name="Kelleher C."/>
            <person name="Kirkpatrick R."/>
            <person name="Kirst M."/>
            <person name="Kohler A."/>
            <person name="Kalluri U."/>
            <person name="Larimer F."/>
            <person name="Leebens-Mack J."/>
            <person name="Leple J.C."/>
            <person name="Locascio P."/>
            <person name="Lou Y."/>
            <person name="Lucas S."/>
            <person name="Martin F."/>
            <person name="Montanini B."/>
            <person name="Napoli C."/>
            <person name="Nelson D.R."/>
            <person name="Nelson C."/>
            <person name="Nieminen K."/>
            <person name="Nilsson O."/>
            <person name="Pereda V."/>
            <person name="Peter G."/>
            <person name="Philippe R."/>
            <person name="Pilate G."/>
            <person name="Poliakov A."/>
            <person name="Razumovskaya J."/>
            <person name="Richardson P."/>
            <person name="Rinaldi C."/>
            <person name="Ritland K."/>
            <person name="Rouze P."/>
            <person name="Ryaboy D."/>
            <person name="Schmutz J."/>
            <person name="Schrader J."/>
            <person name="Segerman B."/>
            <person name="Shin H."/>
            <person name="Siddiqui A."/>
            <person name="Sterky F."/>
            <person name="Terry A."/>
            <person name="Tsai C.J."/>
            <person name="Uberbacher E."/>
            <person name="Unneberg P."/>
            <person name="Vahala J."/>
            <person name="Wall K."/>
            <person name="Wessler S."/>
            <person name="Yang G."/>
            <person name="Yin T."/>
            <person name="Douglas C."/>
            <person name="Marra M."/>
            <person name="Sandberg G."/>
            <person name="Van de Peer Y."/>
            <person name="Rokhsar D."/>
        </authorList>
    </citation>
    <scope>NUCLEOTIDE SEQUENCE [LARGE SCALE GENOMIC DNA]</scope>
    <source>
        <strain evidence="2">cv. Nisqually</strain>
    </source>
</reference>
<dbReference type="Proteomes" id="UP000006729">
    <property type="component" value="Chromosome 14"/>
</dbReference>
<keyword evidence="2" id="KW-1185">Reference proteome</keyword>
<name>A0ACC0RZK9_POPTR</name>
<gene>
    <name evidence="1" type="ORF">POPTR_014G158501v4</name>
</gene>
<organism evidence="1 2">
    <name type="scientific">Populus trichocarpa</name>
    <name type="common">Western balsam poplar</name>
    <name type="synonym">Populus balsamifera subsp. trichocarpa</name>
    <dbReference type="NCBI Taxonomy" id="3694"/>
    <lineage>
        <taxon>Eukaryota</taxon>
        <taxon>Viridiplantae</taxon>
        <taxon>Streptophyta</taxon>
        <taxon>Embryophyta</taxon>
        <taxon>Tracheophyta</taxon>
        <taxon>Spermatophyta</taxon>
        <taxon>Magnoliopsida</taxon>
        <taxon>eudicotyledons</taxon>
        <taxon>Gunneridae</taxon>
        <taxon>Pentapetalae</taxon>
        <taxon>rosids</taxon>
        <taxon>fabids</taxon>
        <taxon>Malpighiales</taxon>
        <taxon>Salicaceae</taxon>
        <taxon>Saliceae</taxon>
        <taxon>Populus</taxon>
    </lineage>
</organism>
<proteinExistence type="predicted"/>
<evidence type="ECO:0000313" key="2">
    <source>
        <dbReference type="Proteomes" id="UP000006729"/>
    </source>
</evidence>
<evidence type="ECO:0000313" key="1">
    <source>
        <dbReference type="EMBL" id="KAI9382644.1"/>
    </source>
</evidence>
<comment type="caution">
    <text evidence="1">The sequence shown here is derived from an EMBL/GenBank/DDBJ whole genome shotgun (WGS) entry which is preliminary data.</text>
</comment>
<accession>A0ACC0RZK9</accession>
<protein>
    <submittedName>
        <fullName evidence="1">Uncharacterized protein</fullName>
    </submittedName>
</protein>